<dbReference type="EMBL" id="OL473597">
    <property type="protein sequence ID" value="UNH61139.1"/>
    <property type="molecule type" value="Genomic_DNA"/>
</dbReference>
<protein>
    <submittedName>
        <fullName evidence="1">Uncharacterized protein</fullName>
    </submittedName>
</protein>
<gene>
    <name evidence="1" type="ORF">SSZBM1_22</name>
</gene>
<organism evidence="1 2">
    <name type="scientific">Synechococcus phage S-SZBM1</name>
    <dbReference type="NCBI Taxonomy" id="2926475"/>
    <lineage>
        <taxon>Viruses</taxon>
        <taxon>Duplodnaviria</taxon>
        <taxon>Heunggongvirae</taxon>
        <taxon>Uroviricota</taxon>
        <taxon>Caudoviricetes</taxon>
        <taxon>Pantevenvirales</taxon>
        <taxon>Kyanoviridae</taxon>
        <taxon>Shenzhenivirus</taxon>
        <taxon>Shenzhenivirus sszbm1</taxon>
    </lineage>
</organism>
<proteinExistence type="predicted"/>
<reference evidence="1" key="1">
    <citation type="submission" date="2021-11" db="EMBL/GenBank/DDBJ databases">
        <authorList>
            <person name="Rong C."/>
            <person name="Yang Y."/>
            <person name="Li S."/>
            <person name="Zhou K."/>
            <person name="Xu Y."/>
            <person name="Zhang R."/>
            <person name="Zhang Y."/>
        </authorList>
    </citation>
    <scope>NUCLEOTIDE SEQUENCE</scope>
</reference>
<accession>A0AC61TSD5</accession>
<evidence type="ECO:0000313" key="1">
    <source>
        <dbReference type="EMBL" id="UNH61139.1"/>
    </source>
</evidence>
<name>A0AC61TSD5_9CAUD</name>
<keyword evidence="2" id="KW-1185">Reference proteome</keyword>
<evidence type="ECO:0000313" key="2">
    <source>
        <dbReference type="Proteomes" id="UP000829362"/>
    </source>
</evidence>
<dbReference type="Proteomes" id="UP000829362">
    <property type="component" value="Segment"/>
</dbReference>
<sequence length="54" mass="6453">MKTSYILLAILAMVGYNVFLIQRDQKMFDGYDKMSAHEKYCHELKVWHPDCKIE</sequence>